<dbReference type="EMBL" id="BTGU01000012">
    <property type="protein sequence ID" value="GMN41346.1"/>
    <property type="molecule type" value="Genomic_DNA"/>
</dbReference>
<dbReference type="AlphaFoldDB" id="A0AA88AJM7"/>
<evidence type="ECO:0000313" key="1">
    <source>
        <dbReference type="EMBL" id="GMN41346.1"/>
    </source>
</evidence>
<proteinExistence type="predicted"/>
<gene>
    <name evidence="1" type="ORF">TIFTF001_010581</name>
</gene>
<keyword evidence="2" id="KW-1185">Reference proteome</keyword>
<evidence type="ECO:0000313" key="2">
    <source>
        <dbReference type="Proteomes" id="UP001187192"/>
    </source>
</evidence>
<sequence length="149" mass="16674">MAHIQADAPSPISTGVQNTDDKKKGLLVEDDNVVDDLYAVFFQPRHVVLSLNLLDAKGIADPRFDPMGFYCVVLGVSPLGDEMPTPLVVGQPEPEWNMLCYLPLKDHPWDGDSSLRVEIIRVDQGYRADREPPTASRWWGGPRFRCRVG</sequence>
<organism evidence="1 2">
    <name type="scientific">Ficus carica</name>
    <name type="common">Common fig</name>
    <dbReference type="NCBI Taxonomy" id="3494"/>
    <lineage>
        <taxon>Eukaryota</taxon>
        <taxon>Viridiplantae</taxon>
        <taxon>Streptophyta</taxon>
        <taxon>Embryophyta</taxon>
        <taxon>Tracheophyta</taxon>
        <taxon>Spermatophyta</taxon>
        <taxon>Magnoliopsida</taxon>
        <taxon>eudicotyledons</taxon>
        <taxon>Gunneridae</taxon>
        <taxon>Pentapetalae</taxon>
        <taxon>rosids</taxon>
        <taxon>fabids</taxon>
        <taxon>Rosales</taxon>
        <taxon>Moraceae</taxon>
        <taxon>Ficeae</taxon>
        <taxon>Ficus</taxon>
    </lineage>
</organism>
<accession>A0AA88AJM7</accession>
<dbReference type="Proteomes" id="UP001187192">
    <property type="component" value="Unassembled WGS sequence"/>
</dbReference>
<name>A0AA88AJM7_FICCA</name>
<reference evidence="1" key="1">
    <citation type="submission" date="2023-07" db="EMBL/GenBank/DDBJ databases">
        <title>draft genome sequence of fig (Ficus carica).</title>
        <authorList>
            <person name="Takahashi T."/>
            <person name="Nishimura K."/>
        </authorList>
    </citation>
    <scope>NUCLEOTIDE SEQUENCE</scope>
</reference>
<protein>
    <submittedName>
        <fullName evidence="1">Uncharacterized protein</fullName>
    </submittedName>
</protein>
<comment type="caution">
    <text evidence="1">The sequence shown here is derived from an EMBL/GenBank/DDBJ whole genome shotgun (WGS) entry which is preliminary data.</text>
</comment>